<organism evidence="1 2">
    <name type="scientific">Roseibium porphyridii</name>
    <dbReference type="NCBI Taxonomy" id="2866279"/>
    <lineage>
        <taxon>Bacteria</taxon>
        <taxon>Pseudomonadati</taxon>
        <taxon>Pseudomonadota</taxon>
        <taxon>Alphaproteobacteria</taxon>
        <taxon>Hyphomicrobiales</taxon>
        <taxon>Stappiaceae</taxon>
        <taxon>Roseibium</taxon>
    </lineage>
</organism>
<evidence type="ECO:0000313" key="1">
    <source>
        <dbReference type="EMBL" id="WFE88711.1"/>
    </source>
</evidence>
<dbReference type="EMBL" id="CP120863">
    <property type="protein sequence ID" value="WFE88711.1"/>
    <property type="molecule type" value="Genomic_DNA"/>
</dbReference>
<accession>A0ABY8F053</accession>
<proteinExistence type="predicted"/>
<name>A0ABY8F053_9HYPH</name>
<sequence>MTNTYSTLLIFGTSHAGKSTLATRIGKDLGWPALSTDKMGRHPGRPWPSVRKQVAEFYSKLSEETIYWFLRVHHENMWPHLKDRISTASQSGSGCVIEGSALRPEFIAEMQLPRTLTVGLYASNAFLRQRMEAESLYSDQDEPTKQLIEKFIRRSLTDNDNIVEAATRYGLPLIDVSDPSFLGVEADRLVEKLRQ</sequence>
<gene>
    <name evidence="1" type="ORF">K1718_21505</name>
</gene>
<evidence type="ECO:0000313" key="2">
    <source>
        <dbReference type="Proteomes" id="UP001209803"/>
    </source>
</evidence>
<dbReference type="InterPro" id="IPR027417">
    <property type="entry name" value="P-loop_NTPase"/>
</dbReference>
<protein>
    <submittedName>
        <fullName evidence="1">Uncharacterized protein</fullName>
    </submittedName>
</protein>
<keyword evidence="2" id="KW-1185">Reference proteome</keyword>
<dbReference type="SUPFAM" id="SSF52540">
    <property type="entry name" value="P-loop containing nucleoside triphosphate hydrolases"/>
    <property type="match status" value="1"/>
</dbReference>
<dbReference type="Proteomes" id="UP001209803">
    <property type="component" value="Chromosome"/>
</dbReference>
<reference evidence="1 2" key="1">
    <citation type="submission" date="2023-03" db="EMBL/GenBank/DDBJ databases">
        <title>Roseibium porphyridii sp. nov. and Roseibium rhodosorbium sp. nov. isolated from marine algae, Porphyridium cruentum and Rhodosorus marinus, respectively.</title>
        <authorList>
            <person name="Lee M.W."/>
            <person name="Choi B.J."/>
            <person name="Lee J.K."/>
            <person name="Choi D.G."/>
            <person name="Baek J.H."/>
            <person name="Bayburt H."/>
            <person name="Kim J.M."/>
            <person name="Han D.M."/>
            <person name="Kim K.H."/>
            <person name="Jeon C.O."/>
        </authorList>
    </citation>
    <scope>NUCLEOTIDE SEQUENCE [LARGE SCALE GENOMIC DNA]</scope>
    <source>
        <strain evidence="1 2">KMA01</strain>
    </source>
</reference>
<dbReference type="Gene3D" id="3.40.50.300">
    <property type="entry name" value="P-loop containing nucleotide triphosphate hydrolases"/>
    <property type="match status" value="1"/>
</dbReference>
<dbReference type="RefSeq" id="WP_152502899.1">
    <property type="nucleotide sequence ID" value="NZ_CP120863.1"/>
</dbReference>